<comment type="caution">
    <text evidence="2">The sequence shown here is derived from an EMBL/GenBank/DDBJ whole genome shotgun (WGS) entry which is preliminary data.</text>
</comment>
<feature type="compositionally biased region" description="Polar residues" evidence="1">
    <location>
        <begin position="202"/>
        <end position="237"/>
    </location>
</feature>
<keyword evidence="3" id="KW-1185">Reference proteome</keyword>
<accession>A0A1B7P222</accession>
<dbReference type="PANTHER" id="PTHR46603:SF1">
    <property type="entry name" value="ABSCISSION_NOCUT CHECKPOINT REGULATOR"/>
    <property type="match status" value="1"/>
</dbReference>
<name>A0A1B7P222_9EURO</name>
<feature type="region of interest" description="Disordered" evidence="1">
    <location>
        <begin position="126"/>
        <end position="150"/>
    </location>
</feature>
<feature type="region of interest" description="Disordered" evidence="1">
    <location>
        <begin position="199"/>
        <end position="260"/>
    </location>
</feature>
<proteinExistence type="predicted"/>
<dbReference type="InterPro" id="IPR044553">
    <property type="entry name" value="Bbox1_ANCHR"/>
</dbReference>
<dbReference type="Pfam" id="PF22586">
    <property type="entry name" value="ANCHR-like_BBOX"/>
    <property type="match status" value="1"/>
</dbReference>
<dbReference type="AlphaFoldDB" id="A0A1B7P222"/>
<evidence type="ECO:0000313" key="3">
    <source>
        <dbReference type="Proteomes" id="UP000091918"/>
    </source>
</evidence>
<protein>
    <submittedName>
        <fullName evidence="2">Uncharacterized protein</fullName>
    </submittedName>
</protein>
<dbReference type="CDD" id="cd19817">
    <property type="entry name" value="Bbox1_ANCHR-like"/>
    <property type="match status" value="1"/>
</dbReference>
<sequence>MESGPSKDDAALLERLNALKPSTVQLWRTPLPLGLSDDDADDQPIGDLTTRFMGLGTSTSISTSELQQGDLDSFINPGDEIEGLLSDLQSKIWAQSRELDHGENVAGLLKKTKGFLSSSQFQNLKAPQALPPDRGPTKASESDQNSEDKDADDYLQRVLDELSAEGHQQGEPAETSAHVPADHTPGERAATSIHHHLVTDGEPNTETSASPQSTSLPSVLNLPSTPSALSPKPSQAYQPEADRNSPELPSAPTFAPAENPIHITNNRHGKRWKGVDDDLKPFWCCICSDDASVKCVNCDAELLYCSRCWREVHVEEGDAEEKAHRQVRFERDNR</sequence>
<dbReference type="PANTHER" id="PTHR46603">
    <property type="entry name" value="ABSCISSION/NOCUT CHECKPOINT REGULATOR"/>
    <property type="match status" value="1"/>
</dbReference>
<dbReference type="SUPFAM" id="SSF57845">
    <property type="entry name" value="B-box zinc-binding domain"/>
    <property type="match status" value="1"/>
</dbReference>
<organism evidence="2 3">
    <name type="scientific">Emergomyces africanus</name>
    <dbReference type="NCBI Taxonomy" id="1955775"/>
    <lineage>
        <taxon>Eukaryota</taxon>
        <taxon>Fungi</taxon>
        <taxon>Dikarya</taxon>
        <taxon>Ascomycota</taxon>
        <taxon>Pezizomycotina</taxon>
        <taxon>Eurotiomycetes</taxon>
        <taxon>Eurotiomycetidae</taxon>
        <taxon>Onygenales</taxon>
        <taxon>Ajellomycetaceae</taxon>
        <taxon>Emergomyces</taxon>
    </lineage>
</organism>
<feature type="region of interest" description="Disordered" evidence="1">
    <location>
        <begin position="164"/>
        <end position="186"/>
    </location>
</feature>
<evidence type="ECO:0000313" key="2">
    <source>
        <dbReference type="EMBL" id="OAX83064.1"/>
    </source>
</evidence>
<dbReference type="OrthoDB" id="5407799at2759"/>
<dbReference type="EMBL" id="LGUA01000220">
    <property type="protein sequence ID" value="OAX83064.1"/>
    <property type="molecule type" value="Genomic_DNA"/>
</dbReference>
<gene>
    <name evidence="2" type="ORF">ACJ72_02582</name>
</gene>
<dbReference type="STRING" id="1658172.A0A1B7P222"/>
<reference evidence="2 3" key="1">
    <citation type="submission" date="2015-07" db="EMBL/GenBank/DDBJ databases">
        <title>Emmonsia species relationships and genome sequence.</title>
        <authorList>
            <person name="Cuomo C.A."/>
            <person name="Schwartz I.S."/>
            <person name="Kenyon C."/>
            <person name="de Hoog G.S."/>
            <person name="Govender N.P."/>
            <person name="Botha A."/>
            <person name="Moreno L."/>
            <person name="de Vries M."/>
            <person name="Munoz J.F."/>
            <person name="Stielow J.B."/>
        </authorList>
    </citation>
    <scope>NUCLEOTIDE SEQUENCE [LARGE SCALE GENOMIC DNA]</scope>
    <source>
        <strain evidence="2 3">CBS 136260</strain>
    </source>
</reference>
<dbReference type="Proteomes" id="UP000091918">
    <property type="component" value="Unassembled WGS sequence"/>
</dbReference>
<evidence type="ECO:0000256" key="1">
    <source>
        <dbReference type="SAM" id="MobiDB-lite"/>
    </source>
</evidence>